<sequence>MEADIEQASAQKPTAEPGRMCVIPALTASTHINTQRMRRTRPWYLFPLIVNVALIYSSKNLLHALESGMGEDVEFPMCEWLLYTSVAIT</sequence>
<feature type="non-terminal residue" evidence="2">
    <location>
        <position position="89"/>
    </location>
</feature>
<name>A0AAV4A921_9GAST</name>
<dbReference type="Proteomes" id="UP000735302">
    <property type="component" value="Unassembled WGS sequence"/>
</dbReference>
<keyword evidence="1" id="KW-1133">Transmembrane helix</keyword>
<dbReference type="AlphaFoldDB" id="A0AAV4A921"/>
<feature type="transmembrane region" description="Helical" evidence="1">
    <location>
        <begin position="43"/>
        <end position="62"/>
    </location>
</feature>
<keyword evidence="1" id="KW-0812">Transmembrane</keyword>
<proteinExistence type="predicted"/>
<dbReference type="EMBL" id="BLXT01003729">
    <property type="protein sequence ID" value="GFO03727.1"/>
    <property type="molecule type" value="Genomic_DNA"/>
</dbReference>
<keyword evidence="3" id="KW-1185">Reference proteome</keyword>
<evidence type="ECO:0000313" key="2">
    <source>
        <dbReference type="EMBL" id="GFO03727.1"/>
    </source>
</evidence>
<keyword evidence="1" id="KW-0472">Membrane</keyword>
<evidence type="ECO:0000256" key="1">
    <source>
        <dbReference type="SAM" id="Phobius"/>
    </source>
</evidence>
<accession>A0AAV4A921</accession>
<reference evidence="2 3" key="1">
    <citation type="journal article" date="2021" name="Elife">
        <title>Chloroplast acquisition without the gene transfer in kleptoplastic sea slugs, Plakobranchus ocellatus.</title>
        <authorList>
            <person name="Maeda T."/>
            <person name="Takahashi S."/>
            <person name="Yoshida T."/>
            <person name="Shimamura S."/>
            <person name="Takaki Y."/>
            <person name="Nagai Y."/>
            <person name="Toyoda A."/>
            <person name="Suzuki Y."/>
            <person name="Arimoto A."/>
            <person name="Ishii H."/>
            <person name="Satoh N."/>
            <person name="Nishiyama T."/>
            <person name="Hasebe M."/>
            <person name="Maruyama T."/>
            <person name="Minagawa J."/>
            <person name="Obokata J."/>
            <person name="Shigenobu S."/>
        </authorList>
    </citation>
    <scope>NUCLEOTIDE SEQUENCE [LARGE SCALE GENOMIC DNA]</scope>
</reference>
<gene>
    <name evidence="2" type="ORF">PoB_003023200</name>
</gene>
<evidence type="ECO:0000313" key="3">
    <source>
        <dbReference type="Proteomes" id="UP000735302"/>
    </source>
</evidence>
<comment type="caution">
    <text evidence="2">The sequence shown here is derived from an EMBL/GenBank/DDBJ whole genome shotgun (WGS) entry which is preliminary data.</text>
</comment>
<protein>
    <submittedName>
        <fullName evidence="2">Uncharacterized protein</fullName>
    </submittedName>
</protein>
<organism evidence="2 3">
    <name type="scientific">Plakobranchus ocellatus</name>
    <dbReference type="NCBI Taxonomy" id="259542"/>
    <lineage>
        <taxon>Eukaryota</taxon>
        <taxon>Metazoa</taxon>
        <taxon>Spiralia</taxon>
        <taxon>Lophotrochozoa</taxon>
        <taxon>Mollusca</taxon>
        <taxon>Gastropoda</taxon>
        <taxon>Heterobranchia</taxon>
        <taxon>Euthyneura</taxon>
        <taxon>Panpulmonata</taxon>
        <taxon>Sacoglossa</taxon>
        <taxon>Placobranchoidea</taxon>
        <taxon>Plakobranchidae</taxon>
        <taxon>Plakobranchus</taxon>
    </lineage>
</organism>